<dbReference type="Pfam" id="PF01145">
    <property type="entry name" value="Band_7"/>
    <property type="match status" value="1"/>
</dbReference>
<dbReference type="PANTHER" id="PTHR42911:SF1">
    <property type="entry name" value="MODULATOR OF FTSH PROTEASE HFLC"/>
    <property type="match status" value="1"/>
</dbReference>
<feature type="domain" description="Band 7" evidence="7">
    <location>
        <begin position="20"/>
        <end position="208"/>
    </location>
</feature>
<dbReference type="RefSeq" id="WP_341876997.1">
    <property type="nucleotide sequence ID" value="NZ_CP121687.1"/>
</dbReference>
<organism evidence="8 9">
    <name type="scientific">Defluviitalea saccharophila</name>
    <dbReference type="NCBI Taxonomy" id="879970"/>
    <lineage>
        <taxon>Bacteria</taxon>
        <taxon>Bacillati</taxon>
        <taxon>Bacillota</taxon>
        <taxon>Clostridia</taxon>
        <taxon>Lachnospirales</taxon>
        <taxon>Defluviitaleaceae</taxon>
        <taxon>Defluviitalea</taxon>
    </lineage>
</organism>
<sequence length="307" mass="35407">MKKWIFAIVICFIAFIGLNMTAYTVAEDEVAVVKTMGKIVKVIIDNPNDVEQVEKALKDKGYNVEVTSQKGLHFKLPFVQTINKYSSKYLTYTSVKETINTYDSRKIDVQMYAQYRIINPALFNMTLGSNSKLNTLMDDRVYPVVVQTANMLTFNDFFDRTKITEAIDSKKHSLNSELVSAYGIYVTDIGIHRKNFPLNNISSIEEKMSMEIQKESEKLMAEGDSEFQMAKSETDRIKKEIVAKAVEESSKIKAEADAEALRIYQESLKKDLEFYRFIQRMNTYKNLKDTTIFMDKDNDILDYLNGY</sequence>
<dbReference type="SMART" id="SM00244">
    <property type="entry name" value="PHB"/>
    <property type="match status" value="1"/>
</dbReference>
<keyword evidence="9" id="KW-1185">Reference proteome</keyword>
<evidence type="ECO:0000256" key="3">
    <source>
        <dbReference type="ARBA" id="ARBA00022692"/>
    </source>
</evidence>
<evidence type="ECO:0000256" key="2">
    <source>
        <dbReference type="ARBA" id="ARBA00007862"/>
    </source>
</evidence>
<dbReference type="Proteomes" id="UP001486565">
    <property type="component" value="Chromosome"/>
</dbReference>
<protein>
    <recommendedName>
        <fullName evidence="6">Protein HflC</fullName>
    </recommendedName>
</protein>
<proteinExistence type="inferred from homology"/>
<keyword evidence="4" id="KW-1133">Transmembrane helix</keyword>
<accession>A0ABZ2Y521</accession>
<evidence type="ECO:0000256" key="4">
    <source>
        <dbReference type="ARBA" id="ARBA00022989"/>
    </source>
</evidence>
<evidence type="ECO:0000313" key="9">
    <source>
        <dbReference type="Proteomes" id="UP001486565"/>
    </source>
</evidence>
<evidence type="ECO:0000256" key="6">
    <source>
        <dbReference type="PIRNR" id="PIRNR005651"/>
    </source>
</evidence>
<dbReference type="InterPro" id="IPR036013">
    <property type="entry name" value="Band_7/SPFH_dom_sf"/>
</dbReference>
<dbReference type="SUPFAM" id="SSF117892">
    <property type="entry name" value="Band 7/SPFH domain"/>
    <property type="match status" value="1"/>
</dbReference>
<evidence type="ECO:0000256" key="1">
    <source>
        <dbReference type="ARBA" id="ARBA00004370"/>
    </source>
</evidence>
<dbReference type="Gene3D" id="3.30.479.30">
    <property type="entry name" value="Band 7 domain"/>
    <property type="match status" value="1"/>
</dbReference>
<comment type="similarity">
    <text evidence="2 6">Belongs to the band 7/mec-2 family. HflC subfamily.</text>
</comment>
<comment type="function">
    <text evidence="6">HflC and HflK could regulate a protease.</text>
</comment>
<reference evidence="8 9" key="1">
    <citation type="submission" date="2023-03" db="EMBL/GenBank/DDBJ databases">
        <title>Novel Species.</title>
        <authorList>
            <person name="Ma S."/>
        </authorList>
    </citation>
    <scope>NUCLEOTIDE SEQUENCE [LARGE SCALE GENOMIC DNA]</scope>
    <source>
        <strain evidence="8 9">LIND6LT2</strain>
    </source>
</reference>
<evidence type="ECO:0000256" key="5">
    <source>
        <dbReference type="ARBA" id="ARBA00023136"/>
    </source>
</evidence>
<dbReference type="EMBL" id="CP121687">
    <property type="protein sequence ID" value="WZL70035.1"/>
    <property type="molecule type" value="Genomic_DNA"/>
</dbReference>
<comment type="subcellular location">
    <subcellularLocation>
        <location evidence="1">Membrane</location>
    </subcellularLocation>
</comment>
<keyword evidence="5" id="KW-0472">Membrane</keyword>
<evidence type="ECO:0000313" key="8">
    <source>
        <dbReference type="EMBL" id="WZL70035.1"/>
    </source>
</evidence>
<name>A0ABZ2Y521_9FIRM</name>
<dbReference type="InterPro" id="IPR001107">
    <property type="entry name" value="Band_7"/>
</dbReference>
<gene>
    <name evidence="8" type="ORF">QBE51_00470</name>
</gene>
<dbReference type="PANTHER" id="PTHR42911">
    <property type="entry name" value="MODULATOR OF FTSH PROTEASE HFLC"/>
    <property type="match status" value="1"/>
</dbReference>
<evidence type="ECO:0000259" key="7">
    <source>
        <dbReference type="SMART" id="SM00244"/>
    </source>
</evidence>
<dbReference type="PIRSF" id="PIRSF005651">
    <property type="entry name" value="HflC"/>
    <property type="match status" value="1"/>
</dbReference>
<keyword evidence="3" id="KW-0812">Transmembrane</keyword>
<dbReference type="InterPro" id="IPR010200">
    <property type="entry name" value="HflC"/>
</dbReference>